<evidence type="ECO:0000256" key="1">
    <source>
        <dbReference type="ARBA" id="ARBA00004651"/>
    </source>
</evidence>
<dbReference type="EMBL" id="CP002691">
    <property type="protein sequence ID" value="AEE51759.1"/>
    <property type="molecule type" value="Genomic_DNA"/>
</dbReference>
<evidence type="ECO:0000313" key="9">
    <source>
        <dbReference type="EMBL" id="AEE51759.1"/>
    </source>
</evidence>
<feature type="domain" description="MacB-like periplasmic core" evidence="8">
    <location>
        <begin position="479"/>
        <end position="630"/>
    </location>
</feature>
<evidence type="ECO:0000256" key="4">
    <source>
        <dbReference type="ARBA" id="ARBA00022989"/>
    </source>
</evidence>
<accession>F4L3C5</accession>
<feature type="transmembrane region" description="Helical" evidence="6">
    <location>
        <begin position="288"/>
        <end position="307"/>
    </location>
</feature>
<feature type="transmembrane region" description="Helical" evidence="6">
    <location>
        <begin position="760"/>
        <end position="780"/>
    </location>
</feature>
<dbReference type="HOGENOM" id="CLU_008713_1_0_10"/>
<dbReference type="GO" id="GO:0022857">
    <property type="term" value="F:transmembrane transporter activity"/>
    <property type="evidence" value="ECO:0007669"/>
    <property type="project" value="TreeGrafter"/>
</dbReference>
<evidence type="ECO:0008006" key="11">
    <source>
        <dbReference type="Google" id="ProtNLM"/>
    </source>
</evidence>
<keyword evidence="3 6" id="KW-0812">Transmembrane</keyword>
<name>F4L3C5_HALH1</name>
<dbReference type="KEGG" id="hhy:Halhy_3909"/>
<dbReference type="InterPro" id="IPR003838">
    <property type="entry name" value="ABC3_permease_C"/>
</dbReference>
<feature type="transmembrane region" description="Helical" evidence="6">
    <location>
        <begin position="21"/>
        <end position="42"/>
    </location>
</feature>
<dbReference type="STRING" id="760192.Halhy_3909"/>
<comment type="subcellular location">
    <subcellularLocation>
        <location evidence="1">Cell membrane</location>
        <topology evidence="1">Multi-pass membrane protein</topology>
    </subcellularLocation>
</comment>
<keyword evidence="10" id="KW-1185">Reference proteome</keyword>
<dbReference type="Pfam" id="PF12704">
    <property type="entry name" value="MacB_PCD"/>
    <property type="match status" value="2"/>
</dbReference>
<evidence type="ECO:0000313" key="10">
    <source>
        <dbReference type="Proteomes" id="UP000008461"/>
    </source>
</evidence>
<evidence type="ECO:0000256" key="6">
    <source>
        <dbReference type="SAM" id="Phobius"/>
    </source>
</evidence>
<feature type="transmembrane region" description="Helical" evidence="6">
    <location>
        <begin position="674"/>
        <end position="699"/>
    </location>
</feature>
<evidence type="ECO:0000259" key="8">
    <source>
        <dbReference type="Pfam" id="PF12704"/>
    </source>
</evidence>
<evidence type="ECO:0000256" key="5">
    <source>
        <dbReference type="ARBA" id="ARBA00023136"/>
    </source>
</evidence>
<feature type="transmembrane region" description="Helical" evidence="6">
    <location>
        <begin position="341"/>
        <end position="359"/>
    </location>
</feature>
<protein>
    <recommendedName>
        <fullName evidence="11">ABC3 transporter permease protein domain-containing protein</fullName>
    </recommendedName>
</protein>
<dbReference type="Proteomes" id="UP000008461">
    <property type="component" value="Chromosome"/>
</dbReference>
<dbReference type="Pfam" id="PF02687">
    <property type="entry name" value="FtsX"/>
    <property type="match status" value="2"/>
</dbReference>
<dbReference type="eggNOG" id="COG0577">
    <property type="taxonomic scope" value="Bacteria"/>
</dbReference>
<proteinExistence type="predicted"/>
<dbReference type="PANTHER" id="PTHR30572:SF18">
    <property type="entry name" value="ABC-TYPE MACROLIDE FAMILY EXPORT SYSTEM PERMEASE COMPONENT 2"/>
    <property type="match status" value="1"/>
</dbReference>
<dbReference type="AlphaFoldDB" id="F4L3C5"/>
<sequence>MFRNHLLLALRNLAKNRLFTGLNILGLAVGLAAAAFIALYVVGEWQTDRFLPAPERTFRLLRVSGLKDTPYEIGISAPNYAAALQNDFEGQIEETVRFMRGESLVLLNKNQVFEEKKMAWGDARFIPFFDLKMYAGNPKTALEKPGSLVLTRKVAQRYFGSEAKAMGQIVKIDNAIDAQVTGILEDFPANTHFDFELMLSMKTAETTRQYWTDWWNNCLITYARLKPGVSAQKVESRFEWFMDKYFAEDFATMGAPIGLRLQPLRKVYFGKDVRYDLIPHGNQAAMQLFGFAALVLLLVAGANYVNLSTARATERSREIGVQKALGAGVGRIRVQFLSESLLLTLCGVSLALLGVYMAMPAFETLFGSPFRLVLSGCQMALIVPAVVLIFGVLAGFYPATLLASFRPVNALRGQLGKGMGQETVRKGLVVFQFGLSIVLICGTILIHRQLNFLGKKDLGYRRENILLVNTDNPEVYQKRSTFEALLKETPGVAAFTRTGGTPGGFHDALNFKLEGRDEIAKMRVTYVDNDFSETFGIQLLAGRDFSRDFASDSTQAALINQSAALQMGYQPADIVGKVITETMFDSIPKRIVGVVADYHFSSLRDRVEPLVIMQANWAGSYAIRLDPGAQSIDKSIAAVGQIWQQLSPAFPFQYQFLDESLNRLYLSEARQGRIFSLFSALAIFIACVGMFGLATFAAAKRTKEIGIRKVLGASVAGITSLLAKDFLKLVILAMLIATPVAWYLMRQWLEDFAYRVEVQWWMFVLAGVLAIGIAFLTIGLQSVKAALANPVKSLRSE</sequence>
<dbReference type="PANTHER" id="PTHR30572">
    <property type="entry name" value="MEMBRANE COMPONENT OF TRANSPORTER-RELATED"/>
    <property type="match status" value="1"/>
</dbReference>
<feature type="domain" description="MacB-like periplasmic core" evidence="8">
    <location>
        <begin position="20"/>
        <end position="238"/>
    </location>
</feature>
<evidence type="ECO:0000259" key="7">
    <source>
        <dbReference type="Pfam" id="PF02687"/>
    </source>
</evidence>
<reference key="2">
    <citation type="submission" date="2011-04" db="EMBL/GenBank/DDBJ databases">
        <title>Complete sequence of chromosome of Haliscomenobacter hydrossis DSM 1100.</title>
        <authorList>
            <consortium name="US DOE Joint Genome Institute (JGI-PGF)"/>
            <person name="Lucas S."/>
            <person name="Han J."/>
            <person name="Lapidus A."/>
            <person name="Bruce D."/>
            <person name="Goodwin L."/>
            <person name="Pitluck S."/>
            <person name="Peters L."/>
            <person name="Kyrpides N."/>
            <person name="Mavromatis K."/>
            <person name="Ivanova N."/>
            <person name="Ovchinnikova G."/>
            <person name="Pagani I."/>
            <person name="Daligault H."/>
            <person name="Detter J.C."/>
            <person name="Han C."/>
            <person name="Land M."/>
            <person name="Hauser L."/>
            <person name="Markowitz V."/>
            <person name="Cheng J.-F."/>
            <person name="Hugenholtz P."/>
            <person name="Woyke T."/>
            <person name="Wu D."/>
            <person name="Verbarg S."/>
            <person name="Frueling A."/>
            <person name="Brambilla E."/>
            <person name="Klenk H.-P."/>
            <person name="Eisen J.A."/>
        </authorList>
    </citation>
    <scope>NUCLEOTIDE SEQUENCE</scope>
    <source>
        <strain>DSM 1100</strain>
    </source>
</reference>
<dbReference type="OrthoDB" id="1451596at2"/>
<feature type="domain" description="ABC3 transporter permease C-terminal" evidence="7">
    <location>
        <begin position="677"/>
        <end position="786"/>
    </location>
</feature>
<keyword evidence="2" id="KW-1003">Cell membrane</keyword>
<feature type="transmembrane region" description="Helical" evidence="6">
    <location>
        <begin position="426"/>
        <end position="446"/>
    </location>
</feature>
<feature type="transmembrane region" description="Helical" evidence="6">
    <location>
        <begin position="379"/>
        <end position="405"/>
    </location>
</feature>
<keyword evidence="5 6" id="KW-0472">Membrane</keyword>
<gene>
    <name evidence="9" type="ordered locus">Halhy_3909</name>
</gene>
<keyword evidence="4 6" id="KW-1133">Transmembrane helix</keyword>
<dbReference type="InterPro" id="IPR050250">
    <property type="entry name" value="Macrolide_Exporter_MacB"/>
</dbReference>
<feature type="transmembrane region" description="Helical" evidence="6">
    <location>
        <begin position="726"/>
        <end position="745"/>
    </location>
</feature>
<dbReference type="GO" id="GO:0005886">
    <property type="term" value="C:plasma membrane"/>
    <property type="evidence" value="ECO:0007669"/>
    <property type="project" value="UniProtKB-SubCell"/>
</dbReference>
<feature type="domain" description="ABC3 transporter permease C-terminal" evidence="7">
    <location>
        <begin position="291"/>
        <end position="403"/>
    </location>
</feature>
<evidence type="ECO:0000256" key="2">
    <source>
        <dbReference type="ARBA" id="ARBA00022475"/>
    </source>
</evidence>
<dbReference type="InterPro" id="IPR025857">
    <property type="entry name" value="MacB_PCD"/>
</dbReference>
<organism evidence="9 10">
    <name type="scientific">Haliscomenobacter hydrossis (strain ATCC 27775 / DSM 1100 / LMG 10767 / O)</name>
    <dbReference type="NCBI Taxonomy" id="760192"/>
    <lineage>
        <taxon>Bacteria</taxon>
        <taxon>Pseudomonadati</taxon>
        <taxon>Bacteroidota</taxon>
        <taxon>Saprospiria</taxon>
        <taxon>Saprospirales</taxon>
        <taxon>Haliscomenobacteraceae</taxon>
        <taxon>Haliscomenobacter</taxon>
    </lineage>
</organism>
<evidence type="ECO:0000256" key="3">
    <source>
        <dbReference type="ARBA" id="ARBA00022692"/>
    </source>
</evidence>
<reference evidence="9 10" key="1">
    <citation type="journal article" date="2011" name="Stand. Genomic Sci.">
        <title>Complete genome sequence of Haliscomenobacter hydrossis type strain (O).</title>
        <authorList>
            <consortium name="US DOE Joint Genome Institute (JGI-PGF)"/>
            <person name="Daligault H."/>
            <person name="Lapidus A."/>
            <person name="Zeytun A."/>
            <person name="Nolan M."/>
            <person name="Lucas S."/>
            <person name="Del Rio T.G."/>
            <person name="Tice H."/>
            <person name="Cheng J.F."/>
            <person name="Tapia R."/>
            <person name="Han C."/>
            <person name="Goodwin L."/>
            <person name="Pitluck S."/>
            <person name="Liolios K."/>
            <person name="Pagani I."/>
            <person name="Ivanova N."/>
            <person name="Huntemann M."/>
            <person name="Mavromatis K."/>
            <person name="Mikhailova N."/>
            <person name="Pati A."/>
            <person name="Chen A."/>
            <person name="Palaniappan K."/>
            <person name="Land M."/>
            <person name="Hauser L."/>
            <person name="Brambilla E.M."/>
            <person name="Rohde M."/>
            <person name="Verbarg S."/>
            <person name="Goker M."/>
            <person name="Bristow J."/>
            <person name="Eisen J.A."/>
            <person name="Markowitz V."/>
            <person name="Hugenholtz P."/>
            <person name="Kyrpides N.C."/>
            <person name="Klenk H.P."/>
            <person name="Woyke T."/>
        </authorList>
    </citation>
    <scope>NUCLEOTIDE SEQUENCE [LARGE SCALE GENOMIC DNA]</scope>
    <source>
        <strain evidence="10">ATCC 27775 / DSM 1100 / LMG 10767 / O</strain>
    </source>
</reference>
<dbReference type="RefSeq" id="WP_013766298.1">
    <property type="nucleotide sequence ID" value="NC_015510.1"/>
</dbReference>